<dbReference type="EMBL" id="GGEC01090909">
    <property type="protein sequence ID" value="MBX71393.1"/>
    <property type="molecule type" value="Transcribed_RNA"/>
</dbReference>
<organism evidence="1">
    <name type="scientific">Rhizophora mucronata</name>
    <name type="common">Asiatic mangrove</name>
    <dbReference type="NCBI Taxonomy" id="61149"/>
    <lineage>
        <taxon>Eukaryota</taxon>
        <taxon>Viridiplantae</taxon>
        <taxon>Streptophyta</taxon>
        <taxon>Embryophyta</taxon>
        <taxon>Tracheophyta</taxon>
        <taxon>Spermatophyta</taxon>
        <taxon>Magnoliopsida</taxon>
        <taxon>eudicotyledons</taxon>
        <taxon>Gunneridae</taxon>
        <taxon>Pentapetalae</taxon>
        <taxon>rosids</taxon>
        <taxon>fabids</taxon>
        <taxon>Malpighiales</taxon>
        <taxon>Rhizophoraceae</taxon>
        <taxon>Rhizophora</taxon>
    </lineage>
</organism>
<proteinExistence type="predicted"/>
<dbReference type="AlphaFoldDB" id="A0A2P2QWN6"/>
<evidence type="ECO:0000313" key="1">
    <source>
        <dbReference type="EMBL" id="MBX71393.1"/>
    </source>
</evidence>
<sequence length="61" mass="7354">MICICLNDHKDCHLILFKFLIPWCSQFLRSIMEKLLVKNSTHNYEERTTFRCIEMDLDSCI</sequence>
<reference evidence="1" key="1">
    <citation type="submission" date="2018-02" db="EMBL/GenBank/DDBJ databases">
        <title>Rhizophora mucronata_Transcriptome.</title>
        <authorList>
            <person name="Meera S.P."/>
            <person name="Sreeshan A."/>
            <person name="Augustine A."/>
        </authorList>
    </citation>
    <scope>NUCLEOTIDE SEQUENCE</scope>
    <source>
        <tissue evidence="1">Leaf</tissue>
    </source>
</reference>
<accession>A0A2P2QWN6</accession>
<protein>
    <submittedName>
        <fullName evidence="1">Uncharacterized protein</fullName>
    </submittedName>
</protein>
<name>A0A2P2QWN6_RHIMU</name>